<dbReference type="AlphaFoldDB" id="A0A8E2DM97"/>
<gene>
    <name evidence="1" type="ORF">OBBRIDRAFT_791237</name>
</gene>
<organism evidence="1 2">
    <name type="scientific">Obba rivulosa</name>
    <dbReference type="NCBI Taxonomy" id="1052685"/>
    <lineage>
        <taxon>Eukaryota</taxon>
        <taxon>Fungi</taxon>
        <taxon>Dikarya</taxon>
        <taxon>Basidiomycota</taxon>
        <taxon>Agaricomycotina</taxon>
        <taxon>Agaricomycetes</taxon>
        <taxon>Polyporales</taxon>
        <taxon>Gelatoporiaceae</taxon>
        <taxon>Obba</taxon>
    </lineage>
</organism>
<sequence length="65" mass="7462">MKLAKPGHALSCRSLMFFCGTNAARYTSWIEYHSLSTSNRFWQTSSPKYLRPAECGEDVLQDCRL</sequence>
<evidence type="ECO:0000313" key="1">
    <source>
        <dbReference type="EMBL" id="OCH92487.1"/>
    </source>
</evidence>
<dbReference type="EMBL" id="KV722368">
    <property type="protein sequence ID" value="OCH92487.1"/>
    <property type="molecule type" value="Genomic_DNA"/>
</dbReference>
<reference evidence="1 2" key="1">
    <citation type="submission" date="2016-07" db="EMBL/GenBank/DDBJ databases">
        <title>Draft genome of the white-rot fungus Obba rivulosa 3A-2.</title>
        <authorList>
            <consortium name="DOE Joint Genome Institute"/>
            <person name="Miettinen O."/>
            <person name="Riley R."/>
            <person name="Acob R."/>
            <person name="Barry K."/>
            <person name="Cullen D."/>
            <person name="De Vries R."/>
            <person name="Hainaut M."/>
            <person name="Hatakka A."/>
            <person name="Henrissat B."/>
            <person name="Hilden K."/>
            <person name="Kuo R."/>
            <person name="Labutti K."/>
            <person name="Lipzen A."/>
            <person name="Makela M.R."/>
            <person name="Sandor L."/>
            <person name="Spatafora J.W."/>
            <person name="Grigoriev I.V."/>
            <person name="Hibbett D.S."/>
        </authorList>
    </citation>
    <scope>NUCLEOTIDE SEQUENCE [LARGE SCALE GENOMIC DNA]</scope>
    <source>
        <strain evidence="1 2">3A-2</strain>
    </source>
</reference>
<name>A0A8E2DM97_9APHY</name>
<evidence type="ECO:0000313" key="2">
    <source>
        <dbReference type="Proteomes" id="UP000250043"/>
    </source>
</evidence>
<accession>A0A8E2DM97</accession>
<keyword evidence="2" id="KW-1185">Reference proteome</keyword>
<proteinExistence type="predicted"/>
<dbReference type="Proteomes" id="UP000250043">
    <property type="component" value="Unassembled WGS sequence"/>
</dbReference>
<protein>
    <submittedName>
        <fullName evidence="1">Uncharacterized protein</fullName>
    </submittedName>
</protein>
<dbReference type="OrthoDB" id="15189at2759"/>